<feature type="transmembrane region" description="Helical" evidence="2">
    <location>
        <begin position="313"/>
        <end position="331"/>
    </location>
</feature>
<evidence type="ECO:0000313" key="3">
    <source>
        <dbReference type="EMBL" id="KAJ3567410.1"/>
    </source>
</evidence>
<reference evidence="3" key="1">
    <citation type="submission" date="2022-07" db="EMBL/GenBank/DDBJ databases">
        <title>Genome Sequence of Leucocoprinus birnbaumii.</title>
        <authorList>
            <person name="Buettner E."/>
        </authorList>
    </citation>
    <scope>NUCLEOTIDE SEQUENCE</scope>
    <source>
        <strain evidence="3">VT141</strain>
    </source>
</reference>
<dbReference type="AlphaFoldDB" id="A0AAD5VWQ0"/>
<feature type="transmembrane region" description="Helical" evidence="2">
    <location>
        <begin position="274"/>
        <end position="293"/>
    </location>
</feature>
<feature type="region of interest" description="Disordered" evidence="1">
    <location>
        <begin position="118"/>
        <end position="155"/>
    </location>
</feature>
<evidence type="ECO:0000256" key="1">
    <source>
        <dbReference type="SAM" id="MobiDB-lite"/>
    </source>
</evidence>
<keyword evidence="4" id="KW-1185">Reference proteome</keyword>
<name>A0AAD5VWQ0_9AGAR</name>
<gene>
    <name evidence="3" type="ORF">NP233_g6391</name>
</gene>
<keyword evidence="2" id="KW-0812">Transmembrane</keyword>
<keyword evidence="2" id="KW-0472">Membrane</keyword>
<dbReference type="Proteomes" id="UP001213000">
    <property type="component" value="Unassembled WGS sequence"/>
</dbReference>
<evidence type="ECO:0000256" key="2">
    <source>
        <dbReference type="SAM" id="Phobius"/>
    </source>
</evidence>
<dbReference type="EMBL" id="JANIEX010000415">
    <property type="protein sequence ID" value="KAJ3567410.1"/>
    <property type="molecule type" value="Genomic_DNA"/>
</dbReference>
<evidence type="ECO:0000313" key="4">
    <source>
        <dbReference type="Proteomes" id="UP001213000"/>
    </source>
</evidence>
<feature type="transmembrane region" description="Helical" evidence="2">
    <location>
        <begin position="163"/>
        <end position="188"/>
    </location>
</feature>
<keyword evidence="2" id="KW-1133">Transmembrane helix</keyword>
<feature type="transmembrane region" description="Helical" evidence="2">
    <location>
        <begin position="227"/>
        <end position="253"/>
    </location>
</feature>
<proteinExistence type="predicted"/>
<sequence>MSNITQFPPDCIQANPELTGIGIRASIYFQSFFVLGVALYATIKGTLTRAQFRVLASQGNVIVLATDALLLSAFIRAKTLGLSTYHAIIILNLAWMNNLSMFSTLVIFFHLARIAGQRDGAPSPPSRRGAMRQATNGRQGFLGPTPTVTPAQAERKPRDLRQLIPPLPVLLGSLQFVILSAFGLWFWATVNTFGTRAQCEPQLPIVLHMLGDTPSISSLRKISLLTYSFLAIPILNLLTMTIIVVTPTLAVLISVPTCLDCSAKQTAKKYWSQFVFSFWFGMTLVTVMIIVVTETMVKGTKSIVQSGENQWTFSQTIMLFLSAFPVVEYLCELEQQRRRHAERRKQREIGMPEGHGNRLVVRRPVGAASGSITTSPLSLQAGAISEV</sequence>
<organism evidence="3 4">
    <name type="scientific">Leucocoprinus birnbaumii</name>
    <dbReference type="NCBI Taxonomy" id="56174"/>
    <lineage>
        <taxon>Eukaryota</taxon>
        <taxon>Fungi</taxon>
        <taxon>Dikarya</taxon>
        <taxon>Basidiomycota</taxon>
        <taxon>Agaricomycotina</taxon>
        <taxon>Agaricomycetes</taxon>
        <taxon>Agaricomycetidae</taxon>
        <taxon>Agaricales</taxon>
        <taxon>Agaricineae</taxon>
        <taxon>Agaricaceae</taxon>
        <taxon>Leucocoprinus</taxon>
    </lineage>
</organism>
<comment type="caution">
    <text evidence="3">The sequence shown here is derived from an EMBL/GenBank/DDBJ whole genome shotgun (WGS) entry which is preliminary data.</text>
</comment>
<feature type="transmembrane region" description="Helical" evidence="2">
    <location>
        <begin position="25"/>
        <end position="43"/>
    </location>
</feature>
<protein>
    <submittedName>
        <fullName evidence="3">Uncharacterized protein</fullName>
    </submittedName>
</protein>
<feature type="transmembrane region" description="Helical" evidence="2">
    <location>
        <begin position="87"/>
        <end position="109"/>
    </location>
</feature>
<feature type="transmembrane region" description="Helical" evidence="2">
    <location>
        <begin position="55"/>
        <end position="75"/>
    </location>
</feature>
<accession>A0AAD5VWQ0</accession>